<organism evidence="2 3">
    <name type="scientific">Caulobacter radicis</name>
    <dbReference type="NCBI Taxonomy" id="2172650"/>
    <lineage>
        <taxon>Bacteria</taxon>
        <taxon>Pseudomonadati</taxon>
        <taxon>Pseudomonadota</taxon>
        <taxon>Alphaproteobacteria</taxon>
        <taxon>Caulobacterales</taxon>
        <taxon>Caulobacteraceae</taxon>
        <taxon>Caulobacter</taxon>
    </lineage>
</organism>
<dbReference type="AlphaFoldDB" id="A0A2T9JTI2"/>
<feature type="transmembrane region" description="Helical" evidence="1">
    <location>
        <begin position="132"/>
        <end position="154"/>
    </location>
</feature>
<protein>
    <recommendedName>
        <fullName evidence="4">DUF2214 domain-containing protein</fullName>
    </recommendedName>
</protein>
<keyword evidence="1" id="KW-0812">Transmembrane</keyword>
<proteinExistence type="predicted"/>
<evidence type="ECO:0000256" key="1">
    <source>
        <dbReference type="SAM" id="Phobius"/>
    </source>
</evidence>
<evidence type="ECO:0000313" key="2">
    <source>
        <dbReference type="EMBL" id="PVM87010.1"/>
    </source>
</evidence>
<accession>A0A2T9JTI2</accession>
<feature type="transmembrane region" description="Helical" evidence="1">
    <location>
        <begin position="63"/>
        <end position="84"/>
    </location>
</feature>
<feature type="transmembrane region" description="Helical" evidence="1">
    <location>
        <begin position="21"/>
        <end position="43"/>
    </location>
</feature>
<comment type="caution">
    <text evidence="2">The sequence shown here is derived from an EMBL/GenBank/DDBJ whole genome shotgun (WGS) entry which is preliminary data.</text>
</comment>
<keyword evidence="3" id="KW-1185">Reference proteome</keyword>
<dbReference type="EMBL" id="QDKP01000014">
    <property type="protein sequence ID" value="PVM87010.1"/>
    <property type="molecule type" value="Genomic_DNA"/>
</dbReference>
<dbReference type="Proteomes" id="UP000244913">
    <property type="component" value="Unassembled WGS sequence"/>
</dbReference>
<evidence type="ECO:0008006" key="4">
    <source>
        <dbReference type="Google" id="ProtNLM"/>
    </source>
</evidence>
<evidence type="ECO:0000313" key="3">
    <source>
        <dbReference type="Proteomes" id="UP000244913"/>
    </source>
</evidence>
<keyword evidence="1" id="KW-0472">Membrane</keyword>
<name>A0A2T9JTI2_9CAUL</name>
<dbReference type="RefSeq" id="WP_116565218.1">
    <property type="nucleotide sequence ID" value="NZ_QDKP01000014.1"/>
</dbReference>
<keyword evidence="1" id="KW-1133">Transmembrane helix</keyword>
<gene>
    <name evidence="2" type="ORF">DDF65_05110</name>
</gene>
<reference evidence="2 3" key="1">
    <citation type="submission" date="2018-04" db="EMBL/GenBank/DDBJ databases">
        <title>The genome sequence of Caulobacter sp. 736.</title>
        <authorList>
            <person name="Gao J."/>
            <person name="Sun J."/>
        </authorList>
    </citation>
    <scope>NUCLEOTIDE SEQUENCE [LARGE SCALE GENOMIC DNA]</scope>
    <source>
        <strain evidence="2 3">736</strain>
    </source>
</reference>
<sequence length="156" mass="16209">MELVAALQDSGFGAWARGSAYAYPLANLLHLAGLVLLVGAIGLLDLRLAGAFRALPVVALSRVLTPLAVVGLVLMAPSGLILFAADAEALARSTVFRWKLALIAAALVNAVAFRLLWGRRLSSWDGAAPPVARIMALASLLAWIAVGALGRLIAYA</sequence>
<feature type="transmembrane region" description="Helical" evidence="1">
    <location>
        <begin position="96"/>
        <end position="117"/>
    </location>
</feature>